<gene>
    <name evidence="2" type="ORF">ABT58_12195</name>
</gene>
<dbReference type="GO" id="GO:0003677">
    <property type="term" value="F:DNA binding"/>
    <property type="evidence" value="ECO:0007669"/>
    <property type="project" value="InterPro"/>
</dbReference>
<dbReference type="GO" id="GO:0004519">
    <property type="term" value="F:endonuclease activity"/>
    <property type="evidence" value="ECO:0007669"/>
    <property type="project" value="InterPro"/>
</dbReference>
<dbReference type="Pfam" id="PF04471">
    <property type="entry name" value="Mrr_cat"/>
    <property type="match status" value="1"/>
</dbReference>
<accession>A0A0J1JFF3</accession>
<organism evidence="2 3">
    <name type="scientific">Photobacterium aphoticum</name>
    <dbReference type="NCBI Taxonomy" id="754436"/>
    <lineage>
        <taxon>Bacteria</taxon>
        <taxon>Pseudomonadati</taxon>
        <taxon>Pseudomonadota</taxon>
        <taxon>Gammaproteobacteria</taxon>
        <taxon>Vibrionales</taxon>
        <taxon>Vibrionaceae</taxon>
        <taxon>Photobacterium</taxon>
    </lineage>
</organism>
<evidence type="ECO:0000313" key="2">
    <source>
        <dbReference type="EMBL" id="KLV00422.1"/>
    </source>
</evidence>
<dbReference type="GO" id="GO:0009307">
    <property type="term" value="P:DNA restriction-modification system"/>
    <property type="evidence" value="ECO:0007669"/>
    <property type="project" value="InterPro"/>
</dbReference>
<dbReference type="Gene3D" id="3.40.1350.10">
    <property type="match status" value="1"/>
</dbReference>
<proteinExistence type="predicted"/>
<dbReference type="RefSeq" id="WP_047874688.1">
    <property type="nucleotide sequence ID" value="NZ_BMYC01000004.1"/>
</dbReference>
<dbReference type="PATRIC" id="fig|754436.4.peg.2588"/>
<dbReference type="InterPro" id="IPR011856">
    <property type="entry name" value="tRNA_endonuc-like_dom_sf"/>
</dbReference>
<dbReference type="OrthoDB" id="5191874at2"/>
<feature type="domain" description="Restriction endonuclease type IV Mrr" evidence="1">
    <location>
        <begin position="6"/>
        <end position="117"/>
    </location>
</feature>
<protein>
    <recommendedName>
        <fullName evidence="1">Restriction endonuclease type IV Mrr domain-containing protein</fullName>
    </recommendedName>
</protein>
<evidence type="ECO:0000313" key="3">
    <source>
        <dbReference type="Proteomes" id="UP000036426"/>
    </source>
</evidence>
<dbReference type="InterPro" id="IPR011335">
    <property type="entry name" value="Restrct_endonuc-II-like"/>
</dbReference>
<name>A0A0J1JFF3_9GAMM</name>
<dbReference type="InterPro" id="IPR007560">
    <property type="entry name" value="Restrct_endonuc_IV_Mrr"/>
</dbReference>
<evidence type="ECO:0000259" key="1">
    <source>
        <dbReference type="Pfam" id="PF04471"/>
    </source>
</evidence>
<comment type="caution">
    <text evidence="2">The sequence shown here is derived from an EMBL/GenBank/DDBJ whole genome shotgun (WGS) entry which is preliminary data.</text>
</comment>
<keyword evidence="3" id="KW-1185">Reference proteome</keyword>
<dbReference type="Proteomes" id="UP000036426">
    <property type="component" value="Unassembled WGS sequence"/>
</dbReference>
<sequence>MSKSNNGLEFELLTERIFKAISGQHDDVSIRRNVSLQGIDGERQIDLLITSKFAGIEFRTIVECKDYNKKIDVKVIDGFHSVMQDVSAHKGVVVSRKGFSSTAIAKAKRLGISLFSAHQANSEKWELDLELPMLLTEARVASIVVNPTIKAKKGTIIKQSAINVINDVDLVASFIKNWNETPDFLDSHFIYQNDRVSLKVGSLKPPFYVRDSQGGPVEVTDYELIVDFDKRYYFSYIHDVTDSLLLKCHSGDDSTMILPSEVFSNYHQCLKLIDKSKISLPPNSLVKMALVKVKASGYSAT</sequence>
<reference evidence="2 3" key="1">
    <citation type="submission" date="2015-05" db="EMBL/GenBank/DDBJ databases">
        <title>Photobacterium galathea sp. nov.</title>
        <authorList>
            <person name="Machado H."/>
            <person name="Gram L."/>
        </authorList>
    </citation>
    <scope>NUCLEOTIDE SEQUENCE [LARGE SCALE GENOMIC DNA]</scope>
    <source>
        <strain evidence="2 3">DSM 25995</strain>
    </source>
</reference>
<dbReference type="EMBL" id="LDOV01000022">
    <property type="protein sequence ID" value="KLV00422.1"/>
    <property type="molecule type" value="Genomic_DNA"/>
</dbReference>
<dbReference type="SUPFAM" id="SSF52980">
    <property type="entry name" value="Restriction endonuclease-like"/>
    <property type="match status" value="1"/>
</dbReference>
<dbReference type="AlphaFoldDB" id="A0A0J1JFF3"/>